<dbReference type="PROSITE" id="PS50113">
    <property type="entry name" value="PAC"/>
    <property type="match status" value="1"/>
</dbReference>
<name>A0A3A1QPP0_9BACI</name>
<dbReference type="EMBL" id="QXIR01000037">
    <property type="protein sequence ID" value="RIW29039.1"/>
    <property type="molecule type" value="Genomic_DNA"/>
</dbReference>
<dbReference type="CDD" id="cd00082">
    <property type="entry name" value="HisKA"/>
    <property type="match status" value="1"/>
</dbReference>
<comment type="caution">
    <text evidence="12">The sequence shown here is derived from an EMBL/GenBank/DDBJ whole genome shotgun (WGS) entry which is preliminary data.</text>
</comment>
<dbReference type="Pfam" id="PF02518">
    <property type="entry name" value="HATPase_c"/>
    <property type="match status" value="1"/>
</dbReference>
<dbReference type="PANTHER" id="PTHR43065">
    <property type="entry name" value="SENSOR HISTIDINE KINASE"/>
    <property type="match status" value="1"/>
</dbReference>
<keyword evidence="3" id="KW-0597">Phosphoprotein</keyword>
<dbReference type="SMART" id="SM00388">
    <property type="entry name" value="HisKA"/>
    <property type="match status" value="1"/>
</dbReference>
<dbReference type="RefSeq" id="WP_119549106.1">
    <property type="nucleotide sequence ID" value="NZ_QXIR01000037.1"/>
</dbReference>
<dbReference type="InterPro" id="IPR036890">
    <property type="entry name" value="HATPase_C_sf"/>
</dbReference>
<dbReference type="PROSITE" id="PS50112">
    <property type="entry name" value="PAS"/>
    <property type="match status" value="1"/>
</dbReference>
<dbReference type="OrthoDB" id="9815750at2"/>
<dbReference type="Gene3D" id="3.30.450.20">
    <property type="entry name" value="PAS domain"/>
    <property type="match status" value="1"/>
</dbReference>
<dbReference type="PRINTS" id="PR00344">
    <property type="entry name" value="BCTRLSENSOR"/>
</dbReference>
<accession>A0A3A1QPP0</accession>
<dbReference type="InterPro" id="IPR003594">
    <property type="entry name" value="HATPase_dom"/>
</dbReference>
<keyword evidence="7" id="KW-0067">ATP-binding</keyword>
<dbReference type="EC" id="2.7.13.3" evidence="2"/>
<dbReference type="InterPro" id="IPR003661">
    <property type="entry name" value="HisK_dim/P_dom"/>
</dbReference>
<dbReference type="NCBIfam" id="TIGR00229">
    <property type="entry name" value="sensory_box"/>
    <property type="match status" value="1"/>
</dbReference>
<feature type="domain" description="Histidine kinase" evidence="9">
    <location>
        <begin position="140"/>
        <end position="343"/>
    </location>
</feature>
<feature type="domain" description="PAS" evidence="10">
    <location>
        <begin position="23"/>
        <end position="60"/>
    </location>
</feature>
<evidence type="ECO:0000259" key="10">
    <source>
        <dbReference type="PROSITE" id="PS50112"/>
    </source>
</evidence>
<proteinExistence type="predicted"/>
<dbReference type="InterPro" id="IPR005467">
    <property type="entry name" value="His_kinase_dom"/>
</dbReference>
<dbReference type="Pfam" id="PF00512">
    <property type="entry name" value="HisKA"/>
    <property type="match status" value="1"/>
</dbReference>
<evidence type="ECO:0000256" key="8">
    <source>
        <dbReference type="ARBA" id="ARBA00023012"/>
    </source>
</evidence>
<protein>
    <recommendedName>
        <fullName evidence="2">histidine kinase</fullName>
        <ecNumber evidence="2">2.7.13.3</ecNumber>
    </recommendedName>
</protein>
<keyword evidence="13" id="KW-1185">Reference proteome</keyword>
<evidence type="ECO:0000313" key="13">
    <source>
        <dbReference type="Proteomes" id="UP000265801"/>
    </source>
</evidence>
<evidence type="ECO:0000256" key="4">
    <source>
        <dbReference type="ARBA" id="ARBA00022679"/>
    </source>
</evidence>
<dbReference type="InterPro" id="IPR000014">
    <property type="entry name" value="PAS"/>
</dbReference>
<dbReference type="SMART" id="SM00387">
    <property type="entry name" value="HATPase_c"/>
    <property type="match status" value="1"/>
</dbReference>
<keyword evidence="6" id="KW-0418">Kinase</keyword>
<evidence type="ECO:0000256" key="6">
    <source>
        <dbReference type="ARBA" id="ARBA00022777"/>
    </source>
</evidence>
<dbReference type="Pfam" id="PF00989">
    <property type="entry name" value="PAS"/>
    <property type="match status" value="1"/>
</dbReference>
<keyword evidence="4" id="KW-0808">Transferase</keyword>
<reference evidence="12 13" key="1">
    <citation type="submission" date="2018-09" db="EMBL/GenBank/DDBJ databases">
        <title>Bacillus saliacetes sp. nov., isolated from Thai shrimp paste (Ka-pi).</title>
        <authorList>
            <person name="Daroonpunt R."/>
            <person name="Tanasupawat S."/>
            <person name="Yiamsombut S."/>
        </authorList>
    </citation>
    <scope>NUCLEOTIDE SEQUENCE [LARGE SCALE GENOMIC DNA]</scope>
    <source>
        <strain evidence="12 13">SKP7-4</strain>
    </source>
</reference>
<dbReference type="GO" id="GO:0006355">
    <property type="term" value="P:regulation of DNA-templated transcription"/>
    <property type="evidence" value="ECO:0007669"/>
    <property type="project" value="InterPro"/>
</dbReference>
<dbReference type="AlphaFoldDB" id="A0A3A1QPP0"/>
<gene>
    <name evidence="12" type="ORF">D3H55_20165</name>
</gene>
<dbReference type="InterPro" id="IPR000700">
    <property type="entry name" value="PAS-assoc_C"/>
</dbReference>
<dbReference type="GO" id="GO:0005524">
    <property type="term" value="F:ATP binding"/>
    <property type="evidence" value="ECO:0007669"/>
    <property type="project" value="UniProtKB-KW"/>
</dbReference>
<dbReference type="Gene3D" id="3.30.565.10">
    <property type="entry name" value="Histidine kinase-like ATPase, C-terminal domain"/>
    <property type="match status" value="1"/>
</dbReference>
<keyword evidence="5" id="KW-0547">Nucleotide-binding</keyword>
<dbReference type="InterPro" id="IPR035965">
    <property type="entry name" value="PAS-like_dom_sf"/>
</dbReference>
<dbReference type="CDD" id="cd00075">
    <property type="entry name" value="HATPase"/>
    <property type="match status" value="1"/>
</dbReference>
<dbReference type="PANTHER" id="PTHR43065:SF34">
    <property type="entry name" value="SPORULATION KINASE A"/>
    <property type="match status" value="1"/>
</dbReference>
<evidence type="ECO:0000256" key="7">
    <source>
        <dbReference type="ARBA" id="ARBA00022840"/>
    </source>
</evidence>
<evidence type="ECO:0000256" key="1">
    <source>
        <dbReference type="ARBA" id="ARBA00000085"/>
    </source>
</evidence>
<dbReference type="Proteomes" id="UP000265801">
    <property type="component" value="Unassembled WGS sequence"/>
</dbReference>
<evidence type="ECO:0000259" key="9">
    <source>
        <dbReference type="PROSITE" id="PS50109"/>
    </source>
</evidence>
<dbReference type="Gene3D" id="1.10.287.130">
    <property type="match status" value="1"/>
</dbReference>
<feature type="domain" description="PAC" evidence="11">
    <location>
        <begin position="76"/>
        <end position="127"/>
    </location>
</feature>
<evidence type="ECO:0000256" key="5">
    <source>
        <dbReference type="ARBA" id="ARBA00022741"/>
    </source>
</evidence>
<evidence type="ECO:0000259" key="11">
    <source>
        <dbReference type="PROSITE" id="PS50113"/>
    </source>
</evidence>
<evidence type="ECO:0000256" key="3">
    <source>
        <dbReference type="ARBA" id="ARBA00022553"/>
    </source>
</evidence>
<evidence type="ECO:0000256" key="2">
    <source>
        <dbReference type="ARBA" id="ARBA00012438"/>
    </source>
</evidence>
<dbReference type="SUPFAM" id="SSF47384">
    <property type="entry name" value="Homodimeric domain of signal transducing histidine kinase"/>
    <property type="match status" value="1"/>
</dbReference>
<dbReference type="PROSITE" id="PS50109">
    <property type="entry name" value="HIS_KIN"/>
    <property type="match status" value="1"/>
</dbReference>
<dbReference type="InterPro" id="IPR036097">
    <property type="entry name" value="HisK_dim/P_sf"/>
</dbReference>
<dbReference type="GO" id="GO:0000155">
    <property type="term" value="F:phosphorelay sensor kinase activity"/>
    <property type="evidence" value="ECO:0007669"/>
    <property type="project" value="InterPro"/>
</dbReference>
<sequence length="351" mass="39610">MIKDFDFSHLIDNSLDAKAILRSGIILYANQRFTDLLGFPQGEVIIGCDIFHYTHPDYHEIGLVRRTCVVNGDVVPFIEQKLIGFDGRMIDVEVMAAPLLHSSGEIFVHAIFRDLSGIKKKEELLRQSEKLSLIGELASGIVHEIRNPLTAMKGFLQLMKSYPNPEYVDIVLKELNQIEEIANELLQFSKPGERRLTRQNILEIVREAVNFSGAESFKRKIKVELHDHPQREIEILGNKTQLKQVLLNIIKNSIDAIKNDGKINIHISKDQQNVYIHISDNGVGIPKEQLSKIGQSFFTSKEKGTGLGLMVSFNIIKNHNGSIHIDSEENHGTTFKISLPLANKEALPLSY</sequence>
<dbReference type="CDD" id="cd00130">
    <property type="entry name" value="PAS"/>
    <property type="match status" value="1"/>
</dbReference>
<dbReference type="SUPFAM" id="SSF55874">
    <property type="entry name" value="ATPase domain of HSP90 chaperone/DNA topoisomerase II/histidine kinase"/>
    <property type="match status" value="1"/>
</dbReference>
<evidence type="ECO:0000313" key="12">
    <source>
        <dbReference type="EMBL" id="RIW29039.1"/>
    </source>
</evidence>
<organism evidence="12 13">
    <name type="scientific">Bacillus salacetis</name>
    <dbReference type="NCBI Taxonomy" id="2315464"/>
    <lineage>
        <taxon>Bacteria</taxon>
        <taxon>Bacillati</taxon>
        <taxon>Bacillota</taxon>
        <taxon>Bacilli</taxon>
        <taxon>Bacillales</taxon>
        <taxon>Bacillaceae</taxon>
        <taxon>Bacillus</taxon>
    </lineage>
</organism>
<keyword evidence="8" id="KW-0902">Two-component regulatory system</keyword>
<dbReference type="SUPFAM" id="SSF55785">
    <property type="entry name" value="PYP-like sensor domain (PAS domain)"/>
    <property type="match status" value="1"/>
</dbReference>
<comment type="catalytic activity">
    <reaction evidence="1">
        <text>ATP + protein L-histidine = ADP + protein N-phospho-L-histidine.</text>
        <dbReference type="EC" id="2.7.13.3"/>
    </reaction>
</comment>
<dbReference type="InterPro" id="IPR004358">
    <property type="entry name" value="Sig_transdc_His_kin-like_C"/>
</dbReference>
<dbReference type="InterPro" id="IPR013767">
    <property type="entry name" value="PAS_fold"/>
</dbReference>